<dbReference type="AlphaFoldDB" id="A0A364KPL7"/>
<feature type="region of interest" description="Disordered" evidence="1">
    <location>
        <begin position="93"/>
        <end position="112"/>
    </location>
</feature>
<reference evidence="3 4" key="1">
    <citation type="journal article" date="2017" name="Biotechnol. Biofuels">
        <title>Differential beta-glucosidase expression as a function of carbon source availability in Talaromyces amestolkiae: a genomic and proteomic approach.</title>
        <authorList>
            <person name="de Eugenio L.I."/>
            <person name="Mendez-Liter J.A."/>
            <person name="Nieto-Dominguez M."/>
            <person name="Alonso L."/>
            <person name="Gil-Munoz J."/>
            <person name="Barriuso J."/>
            <person name="Prieto A."/>
            <person name="Martinez M.J."/>
        </authorList>
    </citation>
    <scope>NUCLEOTIDE SEQUENCE [LARGE SCALE GENOMIC DNA]</scope>
    <source>
        <strain evidence="3 4">CIB</strain>
    </source>
</reference>
<dbReference type="GeneID" id="63790729"/>
<keyword evidence="4" id="KW-1185">Reference proteome</keyword>
<sequence>MAFWKTWETWEKMVFILACAMVVVIVAGGFVAWLNRRQVKLYNQAFADEAGRVRNLVSPEGSGISDVPFGARALESGVQVDGIYTPGRYTPRQGSFQRDAAGSPVLGIPTPLTPTVTRATQYEQYEQHGPYSPQK</sequence>
<gene>
    <name evidence="3" type="ORF">BHQ10_001512</name>
</gene>
<feature type="transmembrane region" description="Helical" evidence="2">
    <location>
        <begin position="13"/>
        <end position="34"/>
    </location>
</feature>
<keyword evidence="2" id="KW-0812">Transmembrane</keyword>
<dbReference type="OrthoDB" id="5426165at2759"/>
<accession>A0A364KPL7</accession>
<evidence type="ECO:0000313" key="4">
    <source>
        <dbReference type="Proteomes" id="UP000249363"/>
    </source>
</evidence>
<dbReference type="STRING" id="1196081.A0A364KPL7"/>
<evidence type="ECO:0000313" key="3">
    <source>
        <dbReference type="EMBL" id="RAO65500.1"/>
    </source>
</evidence>
<dbReference type="Proteomes" id="UP000249363">
    <property type="component" value="Unassembled WGS sequence"/>
</dbReference>
<dbReference type="PANTHER" id="PTHR40623:SF2">
    <property type="entry name" value="INTEGRAL MEMBRANE PROTEIN"/>
    <property type="match status" value="1"/>
</dbReference>
<dbReference type="PANTHER" id="PTHR40623">
    <property type="entry name" value="INTEGRAL MEMBRANE PROTEIN"/>
    <property type="match status" value="1"/>
</dbReference>
<evidence type="ECO:0000256" key="2">
    <source>
        <dbReference type="SAM" id="Phobius"/>
    </source>
</evidence>
<evidence type="ECO:0000256" key="1">
    <source>
        <dbReference type="SAM" id="MobiDB-lite"/>
    </source>
</evidence>
<comment type="caution">
    <text evidence="3">The sequence shown here is derived from an EMBL/GenBank/DDBJ whole genome shotgun (WGS) entry which is preliminary data.</text>
</comment>
<name>A0A364KPL7_TALAM</name>
<dbReference type="RefSeq" id="XP_040730017.1">
    <property type="nucleotide sequence ID" value="XM_040873557.1"/>
</dbReference>
<proteinExistence type="predicted"/>
<protein>
    <submittedName>
        <fullName evidence="3">Uncharacterized protein</fullName>
    </submittedName>
</protein>
<dbReference type="EMBL" id="MIKG01000002">
    <property type="protein sequence ID" value="RAO65500.1"/>
    <property type="molecule type" value="Genomic_DNA"/>
</dbReference>
<organism evidence="3 4">
    <name type="scientific">Talaromyces amestolkiae</name>
    <dbReference type="NCBI Taxonomy" id="1196081"/>
    <lineage>
        <taxon>Eukaryota</taxon>
        <taxon>Fungi</taxon>
        <taxon>Dikarya</taxon>
        <taxon>Ascomycota</taxon>
        <taxon>Pezizomycotina</taxon>
        <taxon>Eurotiomycetes</taxon>
        <taxon>Eurotiomycetidae</taxon>
        <taxon>Eurotiales</taxon>
        <taxon>Trichocomaceae</taxon>
        <taxon>Talaromyces</taxon>
        <taxon>Talaromyces sect. Talaromyces</taxon>
    </lineage>
</organism>
<keyword evidence="2" id="KW-0472">Membrane</keyword>
<keyword evidence="2" id="KW-1133">Transmembrane helix</keyword>